<dbReference type="AlphaFoldDB" id="K0JUH0"/>
<sequence length="122" mass="12131">MSVFLSRALAGVVGVVAVAGLTVVAAPAATAATCSPKATVSQSGSTITGRGHTICRGVPGGEPVTISDDEVAIQRVDPNTGVWYTLANGVGVTTYACLGTATNTFRAVTPFRTSVTITASCG</sequence>
<dbReference type="Proteomes" id="UP000006281">
    <property type="component" value="Chromosome"/>
</dbReference>
<organism evidence="2 3">
    <name type="scientific">Saccharothrix espanaensis (strain ATCC 51144 / DSM 44229 / JCM 9112 / NBRC 15066 / NRRL 15764)</name>
    <dbReference type="NCBI Taxonomy" id="1179773"/>
    <lineage>
        <taxon>Bacteria</taxon>
        <taxon>Bacillati</taxon>
        <taxon>Actinomycetota</taxon>
        <taxon>Actinomycetes</taxon>
        <taxon>Pseudonocardiales</taxon>
        <taxon>Pseudonocardiaceae</taxon>
        <taxon>Saccharothrix</taxon>
    </lineage>
</organism>
<dbReference type="RefSeq" id="WP_015099240.1">
    <property type="nucleotide sequence ID" value="NC_019673.1"/>
</dbReference>
<keyword evidence="1" id="KW-0732">Signal</keyword>
<evidence type="ECO:0000256" key="1">
    <source>
        <dbReference type="SAM" id="SignalP"/>
    </source>
</evidence>
<dbReference type="HOGENOM" id="CLU_2025071_0_0_11"/>
<feature type="signal peptide" evidence="1">
    <location>
        <begin position="1"/>
        <end position="31"/>
    </location>
</feature>
<dbReference type="BioCyc" id="SESP1179773:BN6_RS08860-MONOMER"/>
<dbReference type="EMBL" id="HE804045">
    <property type="protein sequence ID" value="CCH29127.1"/>
    <property type="molecule type" value="Genomic_DNA"/>
</dbReference>
<evidence type="ECO:0000313" key="2">
    <source>
        <dbReference type="EMBL" id="CCH29127.1"/>
    </source>
</evidence>
<reference evidence="2 3" key="1">
    <citation type="journal article" date="2012" name="BMC Genomics">
        <title>Complete genome sequence of Saccharothrix espanaensis DSM 44229T and comparison to the other completely sequenced Pseudonocardiaceae.</title>
        <authorList>
            <person name="Strobel T."/>
            <person name="Al-Dilaimi A."/>
            <person name="Blom J."/>
            <person name="Gessner A."/>
            <person name="Kalinowski J."/>
            <person name="Luzhetska M."/>
            <person name="Puhler A."/>
            <person name="Szczepanowski R."/>
            <person name="Bechthold A."/>
            <person name="Ruckert C."/>
        </authorList>
    </citation>
    <scope>NUCLEOTIDE SEQUENCE [LARGE SCALE GENOMIC DNA]</scope>
    <source>
        <strain evidence="3">ATCC 51144 / DSM 44229 / JCM 9112 / NBRC 15066 / NRRL 15764</strain>
    </source>
</reference>
<protein>
    <submittedName>
        <fullName evidence="2">Putative secreted protein</fullName>
    </submittedName>
</protein>
<dbReference type="KEGG" id="sesp:BN6_18060"/>
<name>K0JUH0_SACES</name>
<accession>K0JUH0</accession>
<dbReference type="eggNOG" id="ENOG5030MJM">
    <property type="taxonomic scope" value="Bacteria"/>
</dbReference>
<dbReference type="PATRIC" id="fig|1179773.3.peg.1814"/>
<dbReference type="STRING" id="1179773.BN6_18060"/>
<gene>
    <name evidence="2" type="ordered locus">BN6_18060</name>
</gene>
<evidence type="ECO:0000313" key="3">
    <source>
        <dbReference type="Proteomes" id="UP000006281"/>
    </source>
</evidence>
<proteinExistence type="predicted"/>
<feature type="chain" id="PRO_5003833856" evidence="1">
    <location>
        <begin position="32"/>
        <end position="122"/>
    </location>
</feature>
<keyword evidence="3" id="KW-1185">Reference proteome</keyword>